<evidence type="ECO:0008006" key="3">
    <source>
        <dbReference type="Google" id="ProtNLM"/>
    </source>
</evidence>
<dbReference type="RefSeq" id="WP_006813159.1">
    <property type="nucleotide sequence ID" value="NZ_AP018946.1"/>
</dbReference>
<evidence type="ECO:0000313" key="2">
    <source>
        <dbReference type="Proteomes" id="UP000255129"/>
    </source>
</evidence>
<evidence type="ECO:0000313" key="1">
    <source>
        <dbReference type="EMBL" id="SUC35448.1"/>
    </source>
</evidence>
<dbReference type="AlphaFoldDB" id="A0A379G3A0"/>
<dbReference type="Proteomes" id="UP000255129">
    <property type="component" value="Unassembled WGS sequence"/>
</dbReference>
<dbReference type="OrthoDB" id="6548812at2"/>
<dbReference type="EMBL" id="UGUA01000002">
    <property type="protein sequence ID" value="SUC35448.1"/>
    <property type="molecule type" value="Genomic_DNA"/>
</dbReference>
<accession>A0A379G3A0</accession>
<dbReference type="GO" id="GO:0003677">
    <property type="term" value="F:DNA binding"/>
    <property type="evidence" value="ECO:0007669"/>
    <property type="project" value="InterPro"/>
</dbReference>
<protein>
    <recommendedName>
        <fullName evidence="3">HTH cro/C1-type domain-containing protein</fullName>
    </recommendedName>
</protein>
<dbReference type="GeneID" id="93421157"/>
<reference evidence="1 2" key="1">
    <citation type="submission" date="2018-06" db="EMBL/GenBank/DDBJ databases">
        <authorList>
            <consortium name="Pathogen Informatics"/>
            <person name="Doyle S."/>
        </authorList>
    </citation>
    <scope>NUCLEOTIDE SEQUENCE [LARGE SCALE GENOMIC DNA]</scope>
    <source>
        <strain evidence="1 2">NCTC12026</strain>
    </source>
</reference>
<dbReference type="SUPFAM" id="SSF47413">
    <property type="entry name" value="lambda repressor-like DNA-binding domains"/>
    <property type="match status" value="1"/>
</dbReference>
<gene>
    <name evidence="1" type="ORF">NCTC12026_01845</name>
</gene>
<sequence length="81" mass="9374">MKPHSNNDKQTIYLTQIQQSEFSQLISQELKKQRITYEEMALQIGVSIATFKRIVANPLSTKAINLHLLLKELGFELCLER</sequence>
<organism evidence="1 2">
    <name type="scientific">Providencia rustigianii</name>
    <dbReference type="NCBI Taxonomy" id="158850"/>
    <lineage>
        <taxon>Bacteria</taxon>
        <taxon>Pseudomonadati</taxon>
        <taxon>Pseudomonadota</taxon>
        <taxon>Gammaproteobacteria</taxon>
        <taxon>Enterobacterales</taxon>
        <taxon>Morganellaceae</taxon>
        <taxon>Providencia</taxon>
    </lineage>
</organism>
<proteinExistence type="predicted"/>
<dbReference type="InterPro" id="IPR010982">
    <property type="entry name" value="Lambda_DNA-bd_dom_sf"/>
</dbReference>
<name>A0A379G3A0_9GAMM</name>